<dbReference type="AlphaFoldDB" id="A0A9P4KJ26"/>
<sequence length="133" mass="14743">MKGADPYNLNHFQHFLSSNNAGHGHSKSLICIRPREDTDAYSNWLGMLKLKKIRTGATHGTIFIADKSIFRVTSHITSIIASLIPILPVIVPEWMYSTKARIRAIAAFNMLISVCLTVSTEAKRMKVFGVTAA</sequence>
<dbReference type="EMBL" id="ML986589">
    <property type="protein sequence ID" value="KAF2267754.1"/>
    <property type="molecule type" value="Genomic_DNA"/>
</dbReference>
<feature type="transmembrane region" description="Helical" evidence="1">
    <location>
        <begin position="102"/>
        <end position="119"/>
    </location>
</feature>
<feature type="domain" description="DUF6594" evidence="2">
    <location>
        <begin position="4"/>
        <end position="133"/>
    </location>
</feature>
<gene>
    <name evidence="3" type="ORF">CC78DRAFT_576757</name>
</gene>
<reference evidence="4" key="1">
    <citation type="journal article" date="2020" name="Stud. Mycol.">
        <title>101 Dothideomycetes genomes: A test case for predicting lifestyles and emergence of pathogens.</title>
        <authorList>
            <person name="Haridas S."/>
            <person name="Albert R."/>
            <person name="Binder M."/>
            <person name="Bloem J."/>
            <person name="LaButti K."/>
            <person name="Salamov A."/>
            <person name="Andreopoulos B."/>
            <person name="Baker S."/>
            <person name="Barry K."/>
            <person name="Bills G."/>
            <person name="Bluhm B."/>
            <person name="Cannon C."/>
            <person name="Castanera R."/>
            <person name="Culley D."/>
            <person name="Daum C."/>
            <person name="Ezra D."/>
            <person name="Gonzalez J."/>
            <person name="Henrissat B."/>
            <person name="Kuo A."/>
            <person name="Liang C."/>
            <person name="Lipzen A."/>
            <person name="Lutzoni F."/>
            <person name="Magnuson J."/>
            <person name="Mondo S."/>
            <person name="Nolan M."/>
            <person name="Ohm R."/>
            <person name="Pangilinan J."/>
            <person name="Park H.-J."/>
            <person name="Ramirez L."/>
            <person name="Alfaro M."/>
            <person name="Sun H."/>
            <person name="Tritt A."/>
            <person name="Yoshinaga Y."/>
            <person name="Zwiers L.-H."/>
            <person name="Turgeon B."/>
            <person name="Goodwin S."/>
            <person name="Spatafora J."/>
            <person name="Crous P."/>
            <person name="Grigoriev I."/>
        </authorList>
    </citation>
    <scope>NUCLEOTIDE SEQUENCE [LARGE SCALE GENOMIC DNA]</scope>
    <source>
        <strain evidence="4">CBS 304.66</strain>
    </source>
</reference>
<keyword evidence="1" id="KW-0812">Transmembrane</keyword>
<dbReference type="Proteomes" id="UP000800093">
    <property type="component" value="Unassembled WGS sequence"/>
</dbReference>
<evidence type="ECO:0000313" key="4">
    <source>
        <dbReference type="Proteomes" id="UP000800093"/>
    </source>
</evidence>
<evidence type="ECO:0000313" key="3">
    <source>
        <dbReference type="EMBL" id="KAF2267754.1"/>
    </source>
</evidence>
<dbReference type="OrthoDB" id="5342093at2759"/>
<dbReference type="PANTHER" id="PTHR34502:SF5">
    <property type="entry name" value="DUF6594 DOMAIN-CONTAINING PROTEIN"/>
    <property type="match status" value="1"/>
</dbReference>
<feature type="transmembrane region" description="Helical" evidence="1">
    <location>
        <begin position="76"/>
        <end position="96"/>
    </location>
</feature>
<name>A0A9P4KJ26_9PLEO</name>
<protein>
    <recommendedName>
        <fullName evidence="2">DUF6594 domain-containing protein</fullName>
    </recommendedName>
</protein>
<keyword evidence="1" id="KW-0472">Membrane</keyword>
<keyword evidence="4" id="KW-1185">Reference proteome</keyword>
<keyword evidence="1" id="KW-1133">Transmembrane helix</keyword>
<proteinExistence type="predicted"/>
<dbReference type="PANTHER" id="PTHR34502">
    <property type="entry name" value="DUF6594 DOMAIN-CONTAINING PROTEIN-RELATED"/>
    <property type="match status" value="1"/>
</dbReference>
<accession>A0A9P4KJ26</accession>
<dbReference type="Pfam" id="PF20237">
    <property type="entry name" value="DUF6594"/>
    <property type="match status" value="1"/>
</dbReference>
<evidence type="ECO:0000256" key="1">
    <source>
        <dbReference type="SAM" id="Phobius"/>
    </source>
</evidence>
<dbReference type="InterPro" id="IPR046529">
    <property type="entry name" value="DUF6594"/>
</dbReference>
<evidence type="ECO:0000259" key="2">
    <source>
        <dbReference type="Pfam" id="PF20237"/>
    </source>
</evidence>
<comment type="caution">
    <text evidence="3">The sequence shown here is derived from an EMBL/GenBank/DDBJ whole genome shotgun (WGS) entry which is preliminary data.</text>
</comment>
<organism evidence="3 4">
    <name type="scientific">Lojkania enalia</name>
    <dbReference type="NCBI Taxonomy" id="147567"/>
    <lineage>
        <taxon>Eukaryota</taxon>
        <taxon>Fungi</taxon>
        <taxon>Dikarya</taxon>
        <taxon>Ascomycota</taxon>
        <taxon>Pezizomycotina</taxon>
        <taxon>Dothideomycetes</taxon>
        <taxon>Pleosporomycetidae</taxon>
        <taxon>Pleosporales</taxon>
        <taxon>Pleosporales incertae sedis</taxon>
        <taxon>Lojkania</taxon>
    </lineage>
</organism>